<protein>
    <submittedName>
        <fullName evidence="4">Planctomycete cytochrome C</fullName>
    </submittedName>
</protein>
<feature type="domain" description="Cytochrome C Planctomycete-type" evidence="3">
    <location>
        <begin position="287"/>
        <end position="342"/>
    </location>
</feature>
<accession>A0A5C6CQF0</accession>
<reference evidence="4 5" key="1">
    <citation type="submission" date="2019-02" db="EMBL/GenBank/DDBJ databases">
        <title>Deep-cultivation of Planctomycetes and their phenomic and genomic characterization uncovers novel biology.</title>
        <authorList>
            <person name="Wiegand S."/>
            <person name="Jogler M."/>
            <person name="Boedeker C."/>
            <person name="Pinto D."/>
            <person name="Vollmers J."/>
            <person name="Rivas-Marin E."/>
            <person name="Kohn T."/>
            <person name="Peeters S.H."/>
            <person name="Heuer A."/>
            <person name="Rast P."/>
            <person name="Oberbeckmann S."/>
            <person name="Bunk B."/>
            <person name="Jeske O."/>
            <person name="Meyerdierks A."/>
            <person name="Storesund J.E."/>
            <person name="Kallscheuer N."/>
            <person name="Luecker S."/>
            <person name="Lage O.M."/>
            <person name="Pohl T."/>
            <person name="Merkel B.J."/>
            <person name="Hornburger P."/>
            <person name="Mueller R.-W."/>
            <person name="Bruemmer F."/>
            <person name="Labrenz M."/>
            <person name="Spormann A.M."/>
            <person name="Op Den Camp H."/>
            <person name="Overmann J."/>
            <person name="Amann R."/>
            <person name="Jetten M.S.M."/>
            <person name="Mascher T."/>
            <person name="Medema M.H."/>
            <person name="Devos D.P."/>
            <person name="Kaster A.-K."/>
            <person name="Ovreas L."/>
            <person name="Rohde M."/>
            <person name="Galperin M.Y."/>
            <person name="Jogler C."/>
        </authorList>
    </citation>
    <scope>NUCLEOTIDE SEQUENCE [LARGE SCALE GENOMIC DNA]</scope>
    <source>
        <strain evidence="4 5">Pla52o</strain>
    </source>
</reference>
<proteinExistence type="predicted"/>
<dbReference type="Pfam" id="PF07635">
    <property type="entry name" value="PSCyt1"/>
    <property type="match status" value="2"/>
</dbReference>
<feature type="domain" description="Cytochrome C Planctomycete-type" evidence="3">
    <location>
        <begin position="162"/>
        <end position="215"/>
    </location>
</feature>
<feature type="region of interest" description="Disordered" evidence="1">
    <location>
        <begin position="101"/>
        <end position="143"/>
    </location>
</feature>
<evidence type="ECO:0000256" key="1">
    <source>
        <dbReference type="SAM" id="MobiDB-lite"/>
    </source>
</evidence>
<feature type="chain" id="PRO_5023067535" evidence="2">
    <location>
        <begin position="23"/>
        <end position="653"/>
    </location>
</feature>
<dbReference type="RefSeq" id="WP_146593029.1">
    <property type="nucleotide sequence ID" value="NZ_SJPT01000001.1"/>
</dbReference>
<dbReference type="EMBL" id="SJPT01000001">
    <property type="protein sequence ID" value="TWU26732.1"/>
    <property type="molecule type" value="Genomic_DNA"/>
</dbReference>
<dbReference type="OrthoDB" id="9809746at2"/>
<dbReference type="AlphaFoldDB" id="A0A5C6CQF0"/>
<evidence type="ECO:0000313" key="5">
    <source>
        <dbReference type="Proteomes" id="UP000316304"/>
    </source>
</evidence>
<keyword evidence="2" id="KW-0732">Signal</keyword>
<gene>
    <name evidence="4" type="ORF">Pla52o_05850</name>
</gene>
<dbReference type="InterPro" id="IPR011429">
    <property type="entry name" value="Cyt_c_Planctomycete-type"/>
</dbReference>
<evidence type="ECO:0000313" key="4">
    <source>
        <dbReference type="EMBL" id="TWU26732.1"/>
    </source>
</evidence>
<feature type="signal peptide" evidence="2">
    <location>
        <begin position="1"/>
        <end position="22"/>
    </location>
</feature>
<sequence precursor="true">MRYLVLSVLLFSALILGATSRAAELNAREKQLVNTVNQTLRTAGAEYKAGNFAASAEAIERAMTQIEIGMKVGSTELFDALEPSMKRISTAHAMLELEGAPVPPFRRPARPSGEASDTEMAAEKNATEPMKSPQPGQPPAAADFTAGISFTKHVSPILVGRCGNCHVTGSKGGFNMGNYQALMKGSKAGAVVFAGDVLNSVLVEVIESGAMPPNGSVPPQELLTLKTWINAGAKFDGNDPTAPLTAGAGVAPVDAPMKTAMPEIKQATGKETVSFAGDIAPLLVEGCTGCHIDAMQTRGGLRIETFARMMRGGDSGAMITPGNAADSLLIKKLRGTVGDRMPAGGRPAFSEDAIQLISTWINEGATLDGASKDQRLDVMSKLAWMSQASPSEISAKREEDAQDNLKLVNASGGEMHSVATDHFFVTGTASKATMELVASKAEEQIKWAKTVVTAPDGEEYFHGKATIFVMPRRYDYSEFAKMIEARDVPSHWNGHWKFDGINAYIAIVATDRDSDEEIQTRLISPIVSLAVATRGIDVPRWFAEGVGVSVFAKSGTKIDRDAKRREDAEIFAAVVAVKDAKQFLDEKLKPEQTDRIGMAIATSMMDRTRRKSFDALIRNLNEGQPFEQAFQTAFRAVPAAYITQWLNWTKGQG</sequence>
<keyword evidence="5" id="KW-1185">Reference proteome</keyword>
<organism evidence="4 5">
    <name type="scientific">Novipirellula galeiformis</name>
    <dbReference type="NCBI Taxonomy" id="2528004"/>
    <lineage>
        <taxon>Bacteria</taxon>
        <taxon>Pseudomonadati</taxon>
        <taxon>Planctomycetota</taxon>
        <taxon>Planctomycetia</taxon>
        <taxon>Pirellulales</taxon>
        <taxon>Pirellulaceae</taxon>
        <taxon>Novipirellula</taxon>
    </lineage>
</organism>
<evidence type="ECO:0000256" key="2">
    <source>
        <dbReference type="SAM" id="SignalP"/>
    </source>
</evidence>
<evidence type="ECO:0000259" key="3">
    <source>
        <dbReference type="Pfam" id="PF07635"/>
    </source>
</evidence>
<name>A0A5C6CQF0_9BACT</name>
<comment type="caution">
    <text evidence="4">The sequence shown here is derived from an EMBL/GenBank/DDBJ whole genome shotgun (WGS) entry which is preliminary data.</text>
</comment>
<dbReference type="PANTHER" id="PTHR35889">
    <property type="entry name" value="CYCLOINULO-OLIGOSACCHARIDE FRUCTANOTRANSFERASE-RELATED"/>
    <property type="match status" value="1"/>
</dbReference>
<dbReference type="PANTHER" id="PTHR35889:SF3">
    <property type="entry name" value="F-BOX DOMAIN-CONTAINING PROTEIN"/>
    <property type="match status" value="1"/>
</dbReference>
<dbReference type="Proteomes" id="UP000316304">
    <property type="component" value="Unassembled WGS sequence"/>
</dbReference>